<feature type="transmembrane region" description="Helical" evidence="7">
    <location>
        <begin position="415"/>
        <end position="436"/>
    </location>
</feature>
<organism evidence="9 10">
    <name type="scientific">Paenibacillus glucanolyticus</name>
    <dbReference type="NCBI Taxonomy" id="59843"/>
    <lineage>
        <taxon>Bacteria</taxon>
        <taxon>Bacillati</taxon>
        <taxon>Bacillota</taxon>
        <taxon>Bacilli</taxon>
        <taxon>Bacillales</taxon>
        <taxon>Paenibacillaceae</taxon>
        <taxon>Paenibacillus</taxon>
    </lineage>
</organism>
<evidence type="ECO:0000259" key="8">
    <source>
        <dbReference type="PROSITE" id="PS50850"/>
    </source>
</evidence>
<dbReference type="Gene3D" id="1.20.1720.10">
    <property type="entry name" value="Multidrug resistance protein D"/>
    <property type="match status" value="1"/>
</dbReference>
<reference evidence="9" key="1">
    <citation type="journal article" date="2016" name="Genome Announc.">
        <title>Draft genomes of two strains of Paenibacillus glucanolyticus with capability to degrade lignocellulose.</title>
        <authorList>
            <person name="Mathews S.L."/>
            <person name="Pawlak J."/>
            <person name="Grunden A.M."/>
        </authorList>
    </citation>
    <scope>NUCLEOTIDE SEQUENCE [LARGE SCALE GENOMIC DNA]</scope>
    <source>
        <strain evidence="9">SLM1</strain>
    </source>
</reference>
<feature type="transmembrane region" description="Helical" evidence="7">
    <location>
        <begin position="305"/>
        <end position="327"/>
    </location>
</feature>
<dbReference type="Gene3D" id="1.20.1250.20">
    <property type="entry name" value="MFS general substrate transporter like domains"/>
    <property type="match status" value="1"/>
</dbReference>
<dbReference type="EMBL" id="LWMH01000001">
    <property type="protein sequence ID" value="KZS46364.1"/>
    <property type="molecule type" value="Genomic_DNA"/>
</dbReference>
<evidence type="ECO:0000256" key="3">
    <source>
        <dbReference type="ARBA" id="ARBA00022475"/>
    </source>
</evidence>
<feature type="transmembrane region" description="Helical" evidence="7">
    <location>
        <begin position="208"/>
        <end position="228"/>
    </location>
</feature>
<evidence type="ECO:0000256" key="1">
    <source>
        <dbReference type="ARBA" id="ARBA00004651"/>
    </source>
</evidence>
<feature type="transmembrane region" description="Helical" evidence="7">
    <location>
        <begin position="88"/>
        <end position="106"/>
    </location>
</feature>
<dbReference type="RefSeq" id="WP_063478267.1">
    <property type="nucleotide sequence ID" value="NZ_CP147845.1"/>
</dbReference>
<feature type="transmembrane region" description="Helical" evidence="7">
    <location>
        <begin position="146"/>
        <end position="165"/>
    </location>
</feature>
<keyword evidence="2" id="KW-0813">Transport</keyword>
<evidence type="ECO:0000256" key="4">
    <source>
        <dbReference type="ARBA" id="ARBA00022692"/>
    </source>
</evidence>
<dbReference type="GeneID" id="97558332"/>
<dbReference type="PROSITE" id="PS50850">
    <property type="entry name" value="MFS"/>
    <property type="match status" value="1"/>
</dbReference>
<dbReference type="GO" id="GO:0022857">
    <property type="term" value="F:transmembrane transporter activity"/>
    <property type="evidence" value="ECO:0007669"/>
    <property type="project" value="InterPro"/>
</dbReference>
<dbReference type="PANTHER" id="PTHR42718">
    <property type="entry name" value="MAJOR FACILITATOR SUPERFAMILY MULTIDRUG TRANSPORTER MFSC"/>
    <property type="match status" value="1"/>
</dbReference>
<proteinExistence type="predicted"/>
<keyword evidence="10" id="KW-1185">Reference proteome</keyword>
<name>A0A163J4Z8_9BACL</name>
<sequence length="480" mass="51260">MGLSKQGLAATSIEQTKIRPIPIAVSLMIGAFIGLFSETALNMAFTNIMTDFHIDAHAVQWLTTGYLLVLGILVPVSALLLQWFTTRQLFNASLIFSIIGTIVAALSPNFEPLLVARVIQAIGTGLLLPLMTNVILVIFPPHKRGSVMGLMGLVIMFAPAVGPTLSGFIVDRLGWQSIFWISLPLLALTFVFGLVYMQNVSTITKPKIDILSIILSSIGFGGIVFGFSSAGEGAGSWGEPGVFIPIAIGAIALVLFAVRQLRMKQPMLNLRVFKFPMFSIGVLMVFLCMMLILSTSILLPMYLKGGLLLTAFAAGLVLLPGGIINGLMSPVTGRLFDKFGPKFLVIPGFIITTILSYLFTNVTTETPQTTIIIMHTCIFIGVAMIMMPAQTNGLNQLPRAYYPDGSAVMNTLQQIAGAIGTAVAVSIMVAGQASYVPSAGTTNPMAEALTSGVQNAFMLAFVASIIGLIASFFIKRVNVK</sequence>
<feature type="domain" description="Major facilitator superfamily (MFS) profile" evidence="8">
    <location>
        <begin position="23"/>
        <end position="479"/>
    </location>
</feature>
<dbReference type="AlphaFoldDB" id="A0A163J4Z8"/>
<feature type="transmembrane region" description="Helical" evidence="7">
    <location>
        <begin position="278"/>
        <end position="299"/>
    </location>
</feature>
<evidence type="ECO:0000256" key="2">
    <source>
        <dbReference type="ARBA" id="ARBA00022448"/>
    </source>
</evidence>
<evidence type="ECO:0000256" key="5">
    <source>
        <dbReference type="ARBA" id="ARBA00022989"/>
    </source>
</evidence>
<feature type="transmembrane region" description="Helical" evidence="7">
    <location>
        <begin position="339"/>
        <end position="359"/>
    </location>
</feature>
<accession>A0A163J4Z8</accession>
<evidence type="ECO:0000256" key="7">
    <source>
        <dbReference type="SAM" id="Phobius"/>
    </source>
</evidence>
<dbReference type="CDD" id="cd17503">
    <property type="entry name" value="MFS_LmrB_MDR_like"/>
    <property type="match status" value="1"/>
</dbReference>
<feature type="transmembrane region" description="Helical" evidence="7">
    <location>
        <begin position="118"/>
        <end position="139"/>
    </location>
</feature>
<keyword evidence="3" id="KW-1003">Cell membrane</keyword>
<dbReference type="OrthoDB" id="9816041at2"/>
<keyword evidence="4 7" id="KW-0812">Transmembrane</keyword>
<keyword evidence="5 7" id="KW-1133">Transmembrane helix</keyword>
<feature type="transmembrane region" description="Helical" evidence="7">
    <location>
        <begin position="371"/>
        <end position="389"/>
    </location>
</feature>
<dbReference type="InterPro" id="IPR036259">
    <property type="entry name" value="MFS_trans_sf"/>
</dbReference>
<dbReference type="PANTHER" id="PTHR42718:SF43">
    <property type="entry name" value="LINCOMYCIN RESISTANCE PROTEIN LMRB"/>
    <property type="match status" value="1"/>
</dbReference>
<dbReference type="Pfam" id="PF07690">
    <property type="entry name" value="MFS_1"/>
    <property type="match status" value="1"/>
</dbReference>
<dbReference type="GO" id="GO:0005886">
    <property type="term" value="C:plasma membrane"/>
    <property type="evidence" value="ECO:0007669"/>
    <property type="project" value="UniProtKB-SubCell"/>
</dbReference>
<dbReference type="Proteomes" id="UP000076796">
    <property type="component" value="Unassembled WGS sequence"/>
</dbReference>
<dbReference type="InterPro" id="IPR020846">
    <property type="entry name" value="MFS_dom"/>
</dbReference>
<dbReference type="InterPro" id="IPR004638">
    <property type="entry name" value="EmrB-like"/>
</dbReference>
<dbReference type="InterPro" id="IPR011701">
    <property type="entry name" value="MFS"/>
</dbReference>
<feature type="transmembrane region" description="Helical" evidence="7">
    <location>
        <begin position="21"/>
        <end position="41"/>
    </location>
</feature>
<dbReference type="STRING" id="59843.A3958_10360"/>
<evidence type="ECO:0000313" key="9">
    <source>
        <dbReference type="EMBL" id="KZS46364.1"/>
    </source>
</evidence>
<feature type="transmembrane region" description="Helical" evidence="7">
    <location>
        <begin position="61"/>
        <end position="81"/>
    </location>
</feature>
<comment type="caution">
    <text evidence="9">The sequence shown here is derived from an EMBL/GenBank/DDBJ whole genome shotgun (WGS) entry which is preliminary data.</text>
</comment>
<gene>
    <name evidence="9" type="ORF">AWU65_10780</name>
</gene>
<keyword evidence="6 7" id="KW-0472">Membrane</keyword>
<evidence type="ECO:0000256" key="6">
    <source>
        <dbReference type="ARBA" id="ARBA00023136"/>
    </source>
</evidence>
<dbReference type="SUPFAM" id="SSF103473">
    <property type="entry name" value="MFS general substrate transporter"/>
    <property type="match status" value="1"/>
</dbReference>
<evidence type="ECO:0000313" key="10">
    <source>
        <dbReference type="Proteomes" id="UP000076796"/>
    </source>
</evidence>
<feature type="transmembrane region" description="Helical" evidence="7">
    <location>
        <begin position="177"/>
        <end position="196"/>
    </location>
</feature>
<protein>
    <submittedName>
        <fullName evidence="9">Multidrug MFS transporter</fullName>
    </submittedName>
</protein>
<feature type="transmembrane region" description="Helical" evidence="7">
    <location>
        <begin position="240"/>
        <end position="258"/>
    </location>
</feature>
<comment type="subcellular location">
    <subcellularLocation>
        <location evidence="1">Cell membrane</location>
        <topology evidence="1">Multi-pass membrane protein</topology>
    </subcellularLocation>
</comment>
<dbReference type="NCBIfam" id="TIGR00711">
    <property type="entry name" value="efflux_EmrB"/>
    <property type="match status" value="1"/>
</dbReference>
<dbReference type="PRINTS" id="PR01036">
    <property type="entry name" value="TCRTETB"/>
</dbReference>
<feature type="transmembrane region" description="Helical" evidence="7">
    <location>
        <begin position="456"/>
        <end position="474"/>
    </location>
</feature>